<reference evidence="1 2" key="1">
    <citation type="journal article" date="2021" name="DNA Res.">
        <title>Genome analysis of Candida subhashii reveals its hybrid nature and dual mitochondrial genome conformations.</title>
        <authorList>
            <person name="Mixao V."/>
            <person name="Hegedusova E."/>
            <person name="Saus E."/>
            <person name="Pryszcz L.P."/>
            <person name="Cillingova A."/>
            <person name="Nosek J."/>
            <person name="Gabaldon T."/>
        </authorList>
    </citation>
    <scope>NUCLEOTIDE SEQUENCE [LARGE SCALE GENOMIC DNA]</scope>
    <source>
        <strain evidence="1 2">CBS 10753</strain>
    </source>
</reference>
<sequence length="680" mass="79787">MNLPLYCRLKIEKKFPLDVNTSIPTNAHKMSNTKLERELLEPIVFQICLAFERLSKVETELDIKDQEVFFERFLSVMTNHSSLESIQELIESELKLNIKQESQRLLKSVIYLDSLPRAIELGVLSFYFINQKLGKPHTVKRDLINWVKSITAPSIRESHSFICKSVDPPAFVLFDLLCRNPLFKEEFVLQLDLWKHNLKPFSECCLSNPSILKKCLENLIFHSLEFEPDLLEDIIQSTFQFCKSKRKGVDIEFDNAFINYLVWKIAEYAARQKSLDRVKIATTQEHLVKFLETDGSNAYKELDFRAYMGIIVMMADISPEKAKKLMDIVEKRFLGGDAASRKESVAYHIGKICLATSPEELLEEFDTAFTQCNKSTNIWLFFIRKLDSFGLLDSNRSLKILSRIVDSDAILSRAIVNALLRPVYDISILEEMINMTKSKKEKSGNLISAFLPKYIQLLYRYKRKGRKCKLLHFWDEGNSETENDIFDNLGEYSVRLMHTNFPMRSVVEIGMILEWIYQMNPKNVYQVYKRELLDKNLTPNKKSLKILIQAAGTEIDQAWDDLSPQQVAIIQFHSHVKYRANDLEFGLTPTNDLWRAYIKLLMKNGYISELSKILKWWEDINFVPNKGTLMMLLIAFPREFSDRHLRHHEKLRRESVAYEQTNWEWPTEEELIEFRRRFER</sequence>
<name>A0A8J5UEK9_9ASCO</name>
<accession>A0A8J5UEK9</accession>
<dbReference type="OrthoDB" id="4017072at2759"/>
<gene>
    <name evidence="1" type="ORF">J8A68_005244</name>
</gene>
<comment type="caution">
    <text evidence="1">The sequence shown here is derived from an EMBL/GenBank/DDBJ whole genome shotgun (WGS) entry which is preliminary data.</text>
</comment>
<evidence type="ECO:0000313" key="1">
    <source>
        <dbReference type="EMBL" id="KAG7661248.1"/>
    </source>
</evidence>
<dbReference type="AlphaFoldDB" id="A0A8J5UEK9"/>
<protein>
    <submittedName>
        <fullName evidence="1">Uncharacterized protein</fullName>
    </submittedName>
</protein>
<proteinExistence type="predicted"/>
<organism evidence="1 2">
    <name type="scientific">[Candida] subhashii</name>
    <dbReference type="NCBI Taxonomy" id="561895"/>
    <lineage>
        <taxon>Eukaryota</taxon>
        <taxon>Fungi</taxon>
        <taxon>Dikarya</taxon>
        <taxon>Ascomycota</taxon>
        <taxon>Saccharomycotina</taxon>
        <taxon>Pichiomycetes</taxon>
        <taxon>Debaryomycetaceae</taxon>
        <taxon>Spathaspora</taxon>
    </lineage>
</organism>
<dbReference type="Proteomes" id="UP000694255">
    <property type="component" value="Unassembled WGS sequence"/>
</dbReference>
<dbReference type="EMBL" id="JAGSYN010000223">
    <property type="protein sequence ID" value="KAG7661248.1"/>
    <property type="molecule type" value="Genomic_DNA"/>
</dbReference>
<evidence type="ECO:0000313" key="2">
    <source>
        <dbReference type="Proteomes" id="UP000694255"/>
    </source>
</evidence>
<keyword evidence="2" id="KW-1185">Reference proteome</keyword>
<dbReference type="GeneID" id="73472044"/>
<dbReference type="RefSeq" id="XP_049261481.1">
    <property type="nucleotide sequence ID" value="XM_049409289.1"/>
</dbReference>